<dbReference type="GeneID" id="85466605"/>
<feature type="region of interest" description="Disordered" evidence="1">
    <location>
        <begin position="117"/>
        <end position="149"/>
    </location>
</feature>
<sequence length="149" mass="15914">MTPLKGWRGKLFCGVPYLRQGYRSLVRLLPSNPGPAELVGNRADSSCGSSPATSPSLAASPTFLMETSRIPNATLSFPTSLMWLVGAVAVKEDARSRDIWHVAYPIRPMLLLRAGHRDNRIPPSTNRRLGSEDGGVCGGGGGGSPFPRL</sequence>
<organism evidence="2 3">
    <name type="scientific">Colletotrichum phormii</name>
    <dbReference type="NCBI Taxonomy" id="359342"/>
    <lineage>
        <taxon>Eukaryota</taxon>
        <taxon>Fungi</taxon>
        <taxon>Dikarya</taxon>
        <taxon>Ascomycota</taxon>
        <taxon>Pezizomycotina</taxon>
        <taxon>Sordariomycetes</taxon>
        <taxon>Hypocreomycetidae</taxon>
        <taxon>Glomerellales</taxon>
        <taxon>Glomerellaceae</taxon>
        <taxon>Colletotrichum</taxon>
        <taxon>Colletotrichum acutatum species complex</taxon>
    </lineage>
</organism>
<keyword evidence="3" id="KW-1185">Reference proteome</keyword>
<proteinExistence type="predicted"/>
<dbReference type="AlphaFoldDB" id="A0AAJ0A2G4"/>
<dbReference type="RefSeq" id="XP_060449905.1">
    <property type="nucleotide sequence ID" value="XM_060581743.1"/>
</dbReference>
<reference evidence="2" key="1">
    <citation type="submission" date="2021-06" db="EMBL/GenBank/DDBJ databases">
        <title>Comparative genomics, transcriptomics and evolutionary studies reveal genomic signatures of adaptation to plant cell wall in hemibiotrophic fungi.</title>
        <authorList>
            <consortium name="DOE Joint Genome Institute"/>
            <person name="Baroncelli R."/>
            <person name="Diaz J.F."/>
            <person name="Benocci T."/>
            <person name="Peng M."/>
            <person name="Battaglia E."/>
            <person name="Haridas S."/>
            <person name="Andreopoulos W."/>
            <person name="Labutti K."/>
            <person name="Pangilinan J."/>
            <person name="Floch G.L."/>
            <person name="Makela M.R."/>
            <person name="Henrissat B."/>
            <person name="Grigoriev I.V."/>
            <person name="Crouch J.A."/>
            <person name="De Vries R.P."/>
            <person name="Sukno S.A."/>
            <person name="Thon M.R."/>
        </authorList>
    </citation>
    <scope>NUCLEOTIDE SEQUENCE</scope>
    <source>
        <strain evidence="2">CBS 102054</strain>
    </source>
</reference>
<gene>
    <name evidence="2" type="ORF">BDP81DRAFT_131076</name>
</gene>
<dbReference type="Proteomes" id="UP001243989">
    <property type="component" value="Unassembled WGS sequence"/>
</dbReference>
<feature type="compositionally biased region" description="Gly residues" evidence="1">
    <location>
        <begin position="132"/>
        <end position="149"/>
    </location>
</feature>
<evidence type="ECO:0000256" key="1">
    <source>
        <dbReference type="SAM" id="MobiDB-lite"/>
    </source>
</evidence>
<accession>A0AAJ0A2G4</accession>
<protein>
    <submittedName>
        <fullName evidence="2">Uncharacterized protein</fullName>
    </submittedName>
</protein>
<evidence type="ECO:0000313" key="2">
    <source>
        <dbReference type="EMBL" id="KAK1641298.1"/>
    </source>
</evidence>
<name>A0AAJ0A2G4_9PEZI</name>
<evidence type="ECO:0000313" key="3">
    <source>
        <dbReference type="Proteomes" id="UP001243989"/>
    </source>
</evidence>
<comment type="caution">
    <text evidence="2">The sequence shown here is derived from an EMBL/GenBank/DDBJ whole genome shotgun (WGS) entry which is preliminary data.</text>
</comment>
<dbReference type="EMBL" id="JAHMHQ010000003">
    <property type="protein sequence ID" value="KAK1641298.1"/>
    <property type="molecule type" value="Genomic_DNA"/>
</dbReference>